<gene>
    <name evidence="4" type="ORF">JAN5088_02786</name>
</gene>
<evidence type="ECO:0000313" key="4">
    <source>
        <dbReference type="EMBL" id="CTQ33997.1"/>
    </source>
</evidence>
<dbReference type="AlphaFoldDB" id="A0A0M6XTP6"/>
<sequence length="200" mass="21585">MRLRPAIAALFICAGPVAAQEAGEGPGVPQSAVVVLDRDALFATSLFGQRVTRDIEAETSALAAENRRIEAELEAEERELTQRRKTMEPGEFRELAAEFDTRVNGIREAQDAKARAIAQQGERAQQLFFDRANPVLVDLARETGALVILDRRIVIASADQVDITALAQSRIDAALGEGVATDGTQPRPRPTPPEAETGTD</sequence>
<dbReference type="InterPro" id="IPR005632">
    <property type="entry name" value="Chaperone_Skp"/>
</dbReference>
<dbReference type="Proteomes" id="UP000048908">
    <property type="component" value="Unassembled WGS sequence"/>
</dbReference>
<name>A0A0M6XTP6_9RHOB</name>
<dbReference type="Gene3D" id="3.30.910.20">
    <property type="entry name" value="Skp domain"/>
    <property type="match status" value="1"/>
</dbReference>
<dbReference type="SMART" id="SM00935">
    <property type="entry name" value="OmpH"/>
    <property type="match status" value="1"/>
</dbReference>
<dbReference type="OrthoDB" id="7868372at2"/>
<evidence type="ECO:0000313" key="5">
    <source>
        <dbReference type="Proteomes" id="UP000048908"/>
    </source>
</evidence>
<dbReference type="InterPro" id="IPR024930">
    <property type="entry name" value="Skp_dom_sf"/>
</dbReference>
<keyword evidence="1" id="KW-0175">Coiled coil</keyword>
<reference evidence="4 5" key="1">
    <citation type="submission" date="2015-07" db="EMBL/GenBank/DDBJ databases">
        <authorList>
            <person name="Noorani M."/>
        </authorList>
    </citation>
    <scope>NUCLEOTIDE SEQUENCE [LARGE SCALE GENOMIC DNA]</scope>
    <source>
        <strain evidence="4 5">CECT 5088</strain>
    </source>
</reference>
<dbReference type="Pfam" id="PF03938">
    <property type="entry name" value="OmpH"/>
    <property type="match status" value="1"/>
</dbReference>
<dbReference type="EMBL" id="CXPG01000021">
    <property type="protein sequence ID" value="CTQ33997.1"/>
    <property type="molecule type" value="Genomic_DNA"/>
</dbReference>
<keyword evidence="3" id="KW-0732">Signal</keyword>
<evidence type="ECO:0000256" key="1">
    <source>
        <dbReference type="SAM" id="Coils"/>
    </source>
</evidence>
<evidence type="ECO:0000256" key="2">
    <source>
        <dbReference type="SAM" id="MobiDB-lite"/>
    </source>
</evidence>
<accession>A0A0M6XTP6</accession>
<keyword evidence="5" id="KW-1185">Reference proteome</keyword>
<feature type="chain" id="PRO_5005807432" evidence="3">
    <location>
        <begin position="20"/>
        <end position="200"/>
    </location>
</feature>
<evidence type="ECO:0000256" key="3">
    <source>
        <dbReference type="SAM" id="SignalP"/>
    </source>
</evidence>
<proteinExistence type="predicted"/>
<dbReference type="GO" id="GO:0051082">
    <property type="term" value="F:unfolded protein binding"/>
    <property type="evidence" value="ECO:0007669"/>
    <property type="project" value="InterPro"/>
</dbReference>
<dbReference type="SUPFAM" id="SSF111384">
    <property type="entry name" value="OmpH-like"/>
    <property type="match status" value="1"/>
</dbReference>
<dbReference type="RefSeq" id="WP_055683405.1">
    <property type="nucleotide sequence ID" value="NZ_CXPG01000021.1"/>
</dbReference>
<dbReference type="STRING" id="282197.SAMN04488517_103352"/>
<feature type="coiled-coil region" evidence="1">
    <location>
        <begin position="59"/>
        <end position="86"/>
    </location>
</feature>
<feature type="region of interest" description="Disordered" evidence="2">
    <location>
        <begin position="176"/>
        <end position="200"/>
    </location>
</feature>
<protein>
    <submittedName>
        <fullName evidence="4">Outer membrane protein</fullName>
    </submittedName>
</protein>
<feature type="signal peptide" evidence="3">
    <location>
        <begin position="1"/>
        <end position="19"/>
    </location>
</feature>
<organism evidence="4 5">
    <name type="scientific">Jannaschia rubra</name>
    <dbReference type="NCBI Taxonomy" id="282197"/>
    <lineage>
        <taxon>Bacteria</taxon>
        <taxon>Pseudomonadati</taxon>
        <taxon>Pseudomonadota</taxon>
        <taxon>Alphaproteobacteria</taxon>
        <taxon>Rhodobacterales</taxon>
        <taxon>Roseobacteraceae</taxon>
        <taxon>Jannaschia</taxon>
    </lineage>
</organism>